<keyword evidence="3 6" id="KW-0853">WD repeat</keyword>
<evidence type="ECO:0000313" key="9">
    <source>
        <dbReference type="Proteomes" id="UP000316726"/>
    </source>
</evidence>
<dbReference type="InterPro" id="IPR020472">
    <property type="entry name" value="WD40_PAC1"/>
</dbReference>
<dbReference type="Proteomes" id="UP000316726">
    <property type="component" value="Chromosome 2"/>
</dbReference>
<dbReference type="SMART" id="SM00320">
    <property type="entry name" value="WD40"/>
    <property type="match status" value="10"/>
</dbReference>
<proteinExistence type="inferred from homology"/>
<keyword evidence="5" id="KW-0539">Nucleus</keyword>
<dbReference type="SUPFAM" id="SSF50969">
    <property type="entry name" value="YVTN repeat-like/Quinoprotein amine dehydrogenase"/>
    <property type="match status" value="1"/>
</dbReference>
<dbReference type="STRING" id="1764295.A0A5B8MIE6"/>
<reference evidence="8 9" key="1">
    <citation type="submission" date="2018-07" db="EMBL/GenBank/DDBJ databases">
        <title>The complete nuclear genome of the prasinophyte Chloropicon primus (CCMP1205).</title>
        <authorList>
            <person name="Pombert J.-F."/>
            <person name="Otis C."/>
            <person name="Turmel M."/>
            <person name="Lemieux C."/>
        </authorList>
    </citation>
    <scope>NUCLEOTIDE SEQUENCE [LARGE SCALE GENOMIC DNA]</scope>
    <source>
        <strain evidence="8 9">CCMP1205</strain>
    </source>
</reference>
<dbReference type="OrthoDB" id="3142434at2759"/>
<dbReference type="EMBL" id="CP031035">
    <property type="protein sequence ID" value="QDZ19435.1"/>
    <property type="molecule type" value="Genomic_DNA"/>
</dbReference>
<dbReference type="InterPro" id="IPR011047">
    <property type="entry name" value="Quinoprotein_ADH-like_sf"/>
</dbReference>
<feature type="repeat" description="WD" evidence="6">
    <location>
        <begin position="467"/>
        <end position="508"/>
    </location>
</feature>
<organism evidence="8 9">
    <name type="scientific">Chloropicon primus</name>
    <dbReference type="NCBI Taxonomy" id="1764295"/>
    <lineage>
        <taxon>Eukaryota</taxon>
        <taxon>Viridiplantae</taxon>
        <taxon>Chlorophyta</taxon>
        <taxon>Chloropicophyceae</taxon>
        <taxon>Chloropicales</taxon>
        <taxon>Chloropicaceae</taxon>
        <taxon>Chloropicon</taxon>
    </lineage>
</organism>
<dbReference type="PRINTS" id="PR00320">
    <property type="entry name" value="GPROTEINBRPT"/>
</dbReference>
<dbReference type="InterPro" id="IPR019775">
    <property type="entry name" value="WD40_repeat_CS"/>
</dbReference>
<comment type="similarity">
    <text evidence="2">Belongs to the WD repeat PWP2 family.</text>
</comment>
<dbReference type="InterPro" id="IPR011044">
    <property type="entry name" value="Quino_amine_DH_bsu"/>
</dbReference>
<dbReference type="AlphaFoldDB" id="A0A5B8MIE6"/>
<dbReference type="InterPro" id="IPR027145">
    <property type="entry name" value="PWP2"/>
</dbReference>
<dbReference type="PROSITE" id="PS50082">
    <property type="entry name" value="WD_REPEATS_2"/>
    <property type="match status" value="4"/>
</dbReference>
<keyword evidence="4" id="KW-0677">Repeat</keyword>
<evidence type="ECO:0000256" key="6">
    <source>
        <dbReference type="PROSITE-ProRule" id="PRU00221"/>
    </source>
</evidence>
<dbReference type="Gene3D" id="2.130.10.10">
    <property type="entry name" value="YVTN repeat-like/Quinoprotein amine dehydrogenase"/>
    <property type="match status" value="3"/>
</dbReference>
<dbReference type="Pfam" id="PF00400">
    <property type="entry name" value="WD40"/>
    <property type="match status" value="5"/>
</dbReference>
<sequence>MNFGFNNLLGSPYRGGNACFDGDGNDTSLYVGVGNRVAKTNLATTVTTVLKFEAESDIERIALRPDGRVLAVVDKLARLSLLNTSQNVVLHKLTLKGECRCMEYSPCGRYLAVGVGKVLQVWDCSVDMKKTFAPLRLHVQHGSAHDDLTTISWNSEGTYLACGSRDLGVHVFSRDKVKGFKGAVLTGHRDNPVLAQFTSTKVGAAGSEGSRQVLYTLSQDGKLMRWAFKPDGGGEGDEEDLSRGSWILAGKHFVERQGAKITSCHLHPVSQTLVVGFKDGRFELFQMPDFTSIQSLSVSRDALSTAVINPASDLVAIGCAKLGQLLVWNWQSESYVFKQQGHFYDVLSLDFSKDGSQVVTGSADGKVKVWNVRTGLCFVTFTDHKMPVTAVRFIPSNHAVASASMDGTVKAFDLIRYRNFRTFKATEPAQFSCLAIDPSGEIIAAGSKDTFQVHLWSMKTGHLLDVLSGHEGPVSGITFDGNGTTLATSSWDKTVQLWDTFTGKGRKETLSHYHDVLCLAYRPDNKQMCAGTLDGQLSFWETTNFSIEGTIDARLDLRTSGAGTAAGAGMCFSSIAYSAAGEQLFGAGRCNFVCVYDTTEMVLLSRIQISHNVSLDGVLDKLNSKRDGVMPMEDPAEEDKDLQEGRGEVRASCIGLSPAGDSWAVAATPGVLVFCKDESLMFQPDLLDEDITPAAVARSIRKREWGKALVMSLRMKDKGLLQEVLDRVPVSEIDSVVTKVPPALVHGTVEGLMEKTVHLERLVMWVEGITTHHGRYLRRGAGGMVTLRALHKALNHYDLTSMVEDNLSKLDYIEQVRNIT</sequence>
<dbReference type="GO" id="GO:0000462">
    <property type="term" value="P:maturation of SSU-rRNA from tricistronic rRNA transcript (SSU-rRNA, 5.8S rRNA, LSU-rRNA)"/>
    <property type="evidence" value="ECO:0007669"/>
    <property type="project" value="TreeGrafter"/>
</dbReference>
<accession>A0A5B8MIE6</accession>
<name>A0A5B8MIE6_9CHLO</name>
<dbReference type="PROSITE" id="PS00678">
    <property type="entry name" value="WD_REPEATS_1"/>
    <property type="match status" value="1"/>
</dbReference>
<dbReference type="PANTHER" id="PTHR19858">
    <property type="entry name" value="WD40 REPEAT PROTEIN"/>
    <property type="match status" value="1"/>
</dbReference>
<dbReference type="PROSITE" id="PS50294">
    <property type="entry name" value="WD_REPEATS_REGION"/>
    <property type="match status" value="3"/>
</dbReference>
<keyword evidence="9" id="KW-1185">Reference proteome</keyword>
<dbReference type="CDD" id="cd00200">
    <property type="entry name" value="WD40"/>
    <property type="match status" value="1"/>
</dbReference>
<feature type="repeat" description="WD" evidence="6">
    <location>
        <begin position="509"/>
        <end position="550"/>
    </location>
</feature>
<protein>
    <submittedName>
        <fullName evidence="8">WD40 repeat domain-containing protein</fullName>
    </submittedName>
</protein>
<evidence type="ECO:0000256" key="1">
    <source>
        <dbReference type="ARBA" id="ARBA00004604"/>
    </source>
</evidence>
<evidence type="ECO:0000256" key="2">
    <source>
        <dbReference type="ARBA" id="ARBA00010226"/>
    </source>
</evidence>
<dbReference type="InterPro" id="IPR015943">
    <property type="entry name" value="WD40/YVTN_repeat-like_dom_sf"/>
</dbReference>
<dbReference type="SUPFAM" id="SSF50998">
    <property type="entry name" value="Quinoprotein alcohol dehydrogenase-like"/>
    <property type="match status" value="1"/>
</dbReference>
<dbReference type="Pfam" id="PF04003">
    <property type="entry name" value="Utp12"/>
    <property type="match status" value="1"/>
</dbReference>
<feature type="repeat" description="WD" evidence="6">
    <location>
        <begin position="381"/>
        <end position="422"/>
    </location>
</feature>
<feature type="repeat" description="WD" evidence="6">
    <location>
        <begin position="339"/>
        <end position="380"/>
    </location>
</feature>
<evidence type="ECO:0000256" key="4">
    <source>
        <dbReference type="ARBA" id="ARBA00022737"/>
    </source>
</evidence>
<dbReference type="InterPro" id="IPR007148">
    <property type="entry name" value="SSU_processome_Utp12"/>
</dbReference>
<gene>
    <name evidence="8" type="ORF">A3770_02p19530</name>
</gene>
<dbReference type="InterPro" id="IPR001680">
    <property type="entry name" value="WD40_rpt"/>
</dbReference>
<dbReference type="InterPro" id="IPR036322">
    <property type="entry name" value="WD40_repeat_dom_sf"/>
</dbReference>
<dbReference type="GO" id="GO:0032040">
    <property type="term" value="C:small-subunit processome"/>
    <property type="evidence" value="ECO:0007669"/>
    <property type="project" value="TreeGrafter"/>
</dbReference>
<evidence type="ECO:0000259" key="7">
    <source>
        <dbReference type="Pfam" id="PF04003"/>
    </source>
</evidence>
<feature type="domain" description="Small-subunit processome Utp12" evidence="7">
    <location>
        <begin position="717"/>
        <end position="814"/>
    </location>
</feature>
<dbReference type="PANTHER" id="PTHR19858:SF0">
    <property type="entry name" value="PERIODIC TRYPTOPHAN PROTEIN 2 HOMOLOG"/>
    <property type="match status" value="1"/>
</dbReference>
<evidence type="ECO:0000256" key="3">
    <source>
        <dbReference type="ARBA" id="ARBA00022574"/>
    </source>
</evidence>
<evidence type="ECO:0000313" key="8">
    <source>
        <dbReference type="EMBL" id="QDZ19435.1"/>
    </source>
</evidence>
<evidence type="ECO:0000256" key="5">
    <source>
        <dbReference type="ARBA" id="ARBA00023242"/>
    </source>
</evidence>
<comment type="subcellular location">
    <subcellularLocation>
        <location evidence="1">Nucleus</location>
        <location evidence="1">Nucleolus</location>
    </subcellularLocation>
</comment>
<dbReference type="GO" id="GO:0034388">
    <property type="term" value="C:Pwp2p-containing subcomplex of 90S preribosome"/>
    <property type="evidence" value="ECO:0007669"/>
    <property type="project" value="TreeGrafter"/>
</dbReference>
<dbReference type="SUPFAM" id="SSF50978">
    <property type="entry name" value="WD40 repeat-like"/>
    <property type="match status" value="1"/>
</dbReference>
<dbReference type="GO" id="GO:0000028">
    <property type="term" value="P:ribosomal small subunit assembly"/>
    <property type="evidence" value="ECO:0007669"/>
    <property type="project" value="TreeGrafter"/>
</dbReference>